<dbReference type="RefSeq" id="XP_010756659.1">
    <property type="nucleotide sequence ID" value="XM_010758357.1"/>
</dbReference>
<reference evidence="1 2" key="1">
    <citation type="journal article" date="2011" name="PLoS Genet.">
        <title>Comparative genomic analysis of human fungal pathogens causing paracoccidioidomycosis.</title>
        <authorList>
            <person name="Desjardins C.A."/>
            <person name="Champion M.D."/>
            <person name="Holder J.W."/>
            <person name="Muszewska A."/>
            <person name="Goldberg J."/>
            <person name="Bailao A.M."/>
            <person name="Brigido M.M."/>
            <person name="Ferreira M.E."/>
            <person name="Garcia A.M."/>
            <person name="Grynberg M."/>
            <person name="Gujja S."/>
            <person name="Heiman D.I."/>
            <person name="Henn M.R."/>
            <person name="Kodira C.D."/>
            <person name="Leon-Narvaez H."/>
            <person name="Longo L.V."/>
            <person name="Ma L.J."/>
            <person name="Malavazi I."/>
            <person name="Matsuo A.L."/>
            <person name="Morais F.V."/>
            <person name="Pereira M."/>
            <person name="Rodriguez-Brito S."/>
            <person name="Sakthikumar S."/>
            <person name="Salem-Izacc S.M."/>
            <person name="Sykes S.M."/>
            <person name="Teixeira M.M."/>
            <person name="Vallejo M.C."/>
            <person name="Walter M.E."/>
            <person name="Yandava C."/>
            <person name="Young S."/>
            <person name="Zeng Q."/>
            <person name="Zucker J."/>
            <person name="Felipe M.S."/>
            <person name="Goldman G.H."/>
            <person name="Haas B.J."/>
            <person name="McEwen J.G."/>
            <person name="Nino-Vega G."/>
            <person name="Puccia R."/>
            <person name="San-Blas G."/>
            <person name="Soares C.M."/>
            <person name="Birren B.W."/>
            <person name="Cuomo C.A."/>
        </authorList>
    </citation>
    <scope>NUCLEOTIDE SEQUENCE [LARGE SCALE GENOMIC DNA]</scope>
    <source>
        <strain evidence="1 2">Pb18</strain>
    </source>
</reference>
<dbReference type="VEuPathDB" id="FungiDB:PADG_11055"/>
<dbReference type="Proteomes" id="UP000001628">
    <property type="component" value="Unassembled WGS sequence"/>
</dbReference>
<accession>A0A0A0HX08</accession>
<evidence type="ECO:0000313" key="2">
    <source>
        <dbReference type="Proteomes" id="UP000001628"/>
    </source>
</evidence>
<evidence type="ECO:0000313" key="1">
    <source>
        <dbReference type="EMBL" id="KGM92606.1"/>
    </source>
</evidence>
<dbReference type="InParanoid" id="A0A0A0HX08"/>
<keyword evidence="2" id="KW-1185">Reference proteome</keyword>
<dbReference type="KEGG" id="pbn:PADG_11055"/>
<sequence>MPSSTWVVGKISDGESCRAKFQRGLAAPHVPTSRPCGQAVWLPTHLVLLFLLFDVKNHAVRASDRHGVAFVMAVLKPMLGSV</sequence>
<dbReference type="AlphaFoldDB" id="A0A0A0HX08"/>
<dbReference type="EMBL" id="KN275957">
    <property type="protein sequence ID" value="KGM92606.1"/>
    <property type="molecule type" value="Genomic_DNA"/>
</dbReference>
<dbReference type="HOGENOM" id="CLU_2558905_0_0_1"/>
<name>A0A0A0HX08_PARBD</name>
<organism evidence="1 2">
    <name type="scientific">Paracoccidioides brasiliensis (strain Pb18)</name>
    <dbReference type="NCBI Taxonomy" id="502780"/>
    <lineage>
        <taxon>Eukaryota</taxon>
        <taxon>Fungi</taxon>
        <taxon>Dikarya</taxon>
        <taxon>Ascomycota</taxon>
        <taxon>Pezizomycotina</taxon>
        <taxon>Eurotiomycetes</taxon>
        <taxon>Eurotiomycetidae</taxon>
        <taxon>Onygenales</taxon>
        <taxon>Ajellomycetaceae</taxon>
        <taxon>Paracoccidioides</taxon>
    </lineage>
</organism>
<protein>
    <submittedName>
        <fullName evidence="1">Uncharacterized protein</fullName>
    </submittedName>
</protein>
<dbReference type="GeneID" id="22586952"/>
<proteinExistence type="predicted"/>
<gene>
    <name evidence="1" type="ORF">PADG_11055</name>
</gene>